<protein>
    <recommendedName>
        <fullName evidence="9">Kinetochore protein SPC25</fullName>
    </recommendedName>
</protein>
<keyword evidence="3 9" id="KW-0158">Chromosome</keyword>
<dbReference type="GO" id="GO:0031262">
    <property type="term" value="C:Ndc80 complex"/>
    <property type="evidence" value="ECO:0007669"/>
    <property type="project" value="InterPro"/>
</dbReference>
<evidence type="ECO:0000256" key="4">
    <source>
        <dbReference type="ARBA" id="ARBA00022618"/>
    </source>
</evidence>
<evidence type="ECO:0000256" key="11">
    <source>
        <dbReference type="SAM" id="MobiDB-lite"/>
    </source>
</evidence>
<dbReference type="Pfam" id="PF08234">
    <property type="entry name" value="Spindle_Spc25"/>
    <property type="match status" value="1"/>
</dbReference>
<dbReference type="Gene3D" id="3.30.457.50">
    <property type="entry name" value="Chromosome segregation protein Spc25"/>
    <property type="match status" value="1"/>
</dbReference>
<keyword evidence="4 9" id="KW-0132">Cell division</keyword>
<sequence>MRIAIADSISATTARMEKLRGALEDKKARKLEYAALISQHSDALEAFQEKLNQNTEHIEAIEEATLWYNKVLDLRIECGQGVKFIFTNVDANNPDKEYSFTVRHEDDVYTLIDCDPQLHDAKELLIELNKSDGLFKFVRTMRLKFLEAEAHGLTSQDQDATTIPMPAPISFISTDISDETSPQKEEPQPDEYKRNSMKLARGKRDRSSVLSPVSASSNHRSPRFKRPPMAGNGYLDLKLDWDLTHTCMRKVRTSGKKNKDMHVLE</sequence>
<evidence type="ECO:0000256" key="1">
    <source>
        <dbReference type="ARBA" id="ARBA00004584"/>
    </source>
</evidence>
<feature type="domain" description="Chromosome segregation protein Spc25 C-terminal" evidence="12">
    <location>
        <begin position="79"/>
        <end position="145"/>
    </location>
</feature>
<dbReference type="GO" id="GO:0007059">
    <property type="term" value="P:chromosome segregation"/>
    <property type="evidence" value="ECO:0007669"/>
    <property type="project" value="InterPro"/>
</dbReference>
<evidence type="ECO:0000313" key="13">
    <source>
        <dbReference type="RefSeq" id="XP_016475758.1"/>
    </source>
</evidence>
<keyword evidence="6 10" id="KW-0175">Coiled coil</keyword>
<evidence type="ECO:0000256" key="3">
    <source>
        <dbReference type="ARBA" id="ARBA00022454"/>
    </source>
</evidence>
<dbReference type="FunFam" id="3.30.457.50:FF:000001">
    <property type="entry name" value="Probable kinetochore protein spc25"/>
    <property type="match status" value="1"/>
</dbReference>
<feature type="compositionally biased region" description="Basic and acidic residues" evidence="11">
    <location>
        <begin position="181"/>
        <end position="194"/>
    </location>
</feature>
<dbReference type="PANTHER" id="PTHR14281:SF3">
    <property type="entry name" value="KINETOCHORE PROTEIN SPC25"/>
    <property type="match status" value="1"/>
</dbReference>
<evidence type="ECO:0000256" key="10">
    <source>
        <dbReference type="SAM" id="Coils"/>
    </source>
</evidence>
<comment type="function">
    <text evidence="9">Acts as a component of the essential kinetochore-associated NDC80 complex, which is required for chromosome segregation and spindle checkpoint activity.</text>
</comment>
<dbReference type="InterPro" id="IPR013255">
    <property type="entry name" value="Spc25_C"/>
</dbReference>
<keyword evidence="9" id="KW-0995">Kinetochore</keyword>
<evidence type="ECO:0000256" key="7">
    <source>
        <dbReference type="ARBA" id="ARBA00023306"/>
    </source>
</evidence>
<dbReference type="OrthoDB" id="6353017at2759"/>
<evidence type="ECO:0000256" key="8">
    <source>
        <dbReference type="ARBA" id="ARBA00023328"/>
    </source>
</evidence>
<comment type="subunit">
    <text evidence="9">Component of the NDC80 complex.</text>
</comment>
<dbReference type="PANTHER" id="PTHR14281">
    <property type="entry name" value="KINETOCHORE PROTEIN SPC25-RELATED"/>
    <property type="match status" value="1"/>
</dbReference>
<keyword evidence="9" id="KW-0539">Nucleus</keyword>
<evidence type="ECO:0000256" key="6">
    <source>
        <dbReference type="ARBA" id="ARBA00023054"/>
    </source>
</evidence>
<dbReference type="AlphaFoldDB" id="A0A1S4AH48"/>
<evidence type="ECO:0000256" key="9">
    <source>
        <dbReference type="RuleBase" id="RU367150"/>
    </source>
</evidence>
<dbReference type="CDD" id="cd23784">
    <property type="entry name" value="RWD_Spc25"/>
    <property type="match status" value="1"/>
</dbReference>
<dbReference type="InterPro" id="IPR045143">
    <property type="entry name" value="Spc25"/>
</dbReference>
<dbReference type="GO" id="GO:0051301">
    <property type="term" value="P:cell division"/>
    <property type="evidence" value="ECO:0007669"/>
    <property type="project" value="UniProtKB-UniRule"/>
</dbReference>
<feature type="compositionally biased region" description="Low complexity" evidence="11">
    <location>
        <begin position="208"/>
        <end position="217"/>
    </location>
</feature>
<feature type="coiled-coil region" evidence="10">
    <location>
        <begin position="9"/>
        <end position="64"/>
    </location>
</feature>
<proteinExistence type="inferred from homology"/>
<keyword evidence="7 9" id="KW-0131">Cell cycle</keyword>
<accession>A0A1S4AH48</accession>
<dbReference type="RefSeq" id="XP_016475758.1">
    <property type="nucleotide sequence ID" value="XM_016620272.1"/>
</dbReference>
<gene>
    <name evidence="13" type="primary">LOC107797388</name>
</gene>
<dbReference type="GO" id="GO:0005634">
    <property type="term" value="C:nucleus"/>
    <property type="evidence" value="ECO:0007669"/>
    <property type="project" value="UniProtKB-SubCell"/>
</dbReference>
<feature type="region of interest" description="Disordered" evidence="11">
    <location>
        <begin position="172"/>
        <end position="229"/>
    </location>
</feature>
<evidence type="ECO:0000259" key="12">
    <source>
        <dbReference type="Pfam" id="PF08234"/>
    </source>
</evidence>
<comment type="similarity">
    <text evidence="2 9">Belongs to the SPC25 family.</text>
</comment>
<evidence type="ECO:0000256" key="5">
    <source>
        <dbReference type="ARBA" id="ARBA00022776"/>
    </source>
</evidence>
<comment type="subcellular location">
    <subcellularLocation>
        <location evidence="1">Chromosome</location>
        <location evidence="1">Centromere</location>
    </subcellularLocation>
    <subcellularLocation>
        <location evidence="9">Nucleus</location>
    </subcellularLocation>
    <subcellularLocation>
        <location evidence="9">Chromosome</location>
        <location evidence="9">Centromere</location>
        <location evidence="9">Kinetochore</location>
    </subcellularLocation>
</comment>
<reference evidence="13" key="1">
    <citation type="submission" date="2025-08" db="UniProtKB">
        <authorList>
            <consortium name="RefSeq"/>
        </authorList>
    </citation>
    <scope>IDENTIFICATION</scope>
</reference>
<keyword evidence="8 9" id="KW-0137">Centromere</keyword>
<evidence type="ECO:0000256" key="2">
    <source>
        <dbReference type="ARBA" id="ARBA00006379"/>
    </source>
</evidence>
<keyword evidence="5 9" id="KW-0498">Mitosis</keyword>
<organism evidence="13">
    <name type="scientific">Nicotiana tabacum</name>
    <name type="common">Common tobacco</name>
    <dbReference type="NCBI Taxonomy" id="4097"/>
    <lineage>
        <taxon>Eukaryota</taxon>
        <taxon>Viridiplantae</taxon>
        <taxon>Streptophyta</taxon>
        <taxon>Embryophyta</taxon>
        <taxon>Tracheophyta</taxon>
        <taxon>Spermatophyta</taxon>
        <taxon>Magnoliopsida</taxon>
        <taxon>eudicotyledons</taxon>
        <taxon>Gunneridae</taxon>
        <taxon>Pentapetalae</taxon>
        <taxon>asterids</taxon>
        <taxon>lamiids</taxon>
        <taxon>Solanales</taxon>
        <taxon>Solanaceae</taxon>
        <taxon>Nicotianoideae</taxon>
        <taxon>Nicotianeae</taxon>
        <taxon>Nicotiana</taxon>
    </lineage>
</organism>
<name>A0A1S4AH48_TOBAC</name>